<dbReference type="AlphaFoldDB" id="A0A2N9HBZ2"/>
<gene>
    <name evidence="13" type="ORF">FSB_LOCUS36986</name>
</gene>
<dbReference type="Pfam" id="PF00497">
    <property type="entry name" value="SBP_bac_3"/>
    <property type="match status" value="1"/>
</dbReference>
<keyword evidence="8" id="KW-0325">Glycoprotein</keyword>
<dbReference type="Gene3D" id="3.40.190.10">
    <property type="entry name" value="Periplasmic binding protein-like II"/>
    <property type="match status" value="1"/>
</dbReference>
<dbReference type="InterPro" id="IPR044440">
    <property type="entry name" value="GABAb_receptor_plant_PBP1"/>
</dbReference>
<dbReference type="Pfam" id="PF01094">
    <property type="entry name" value="ANF_receptor"/>
    <property type="match status" value="1"/>
</dbReference>
<keyword evidence="2" id="KW-0813">Transport</keyword>
<dbReference type="GO" id="GO:0016020">
    <property type="term" value="C:membrane"/>
    <property type="evidence" value="ECO:0007669"/>
    <property type="project" value="UniProtKB-SubCell"/>
</dbReference>
<dbReference type="SUPFAM" id="SSF53850">
    <property type="entry name" value="Periplasmic binding protein-like II"/>
    <property type="match status" value="1"/>
</dbReference>
<sequence>MEVRVFQVVRLSQISWLNLAWLVSRLDGSDLGSEARWLGFWLEVDLGLAWSDHGSMARIVTQWLRGLDLEMVLARDLSSIWSLVVPAALEAREGFSETVGGAEKIGMARESFRALIPCRKLKSNENGKYNGEIEIDEERKRMEVGMGSNHGNPSLSPPFFGVEKTHVGREHHMSGVRWVRALDLMKNEKVHAIIGPQRSAQAKFVANLGEKAQVPILSFSATSPFLSPNHSPFFIQTTQDDSGQVKAITSLVQAYGWREVIPIYEDTDYGNGLILYLKDAFQEVDVRFPYRSLIHPSSKDSDILEELKKLKAMQSKIFLVHMTASLGSKLFVLVKNSGMMSEGYAWIITQGLSSLLDPIDSKIMDSMQGVLGIRPYIPISTNVEDFERRLAKNFTSSGKANLFGFRAYDTIWALAMAVEKANIKQNSSFLKQNASECKVDLATIGVSEMGPRLLNTIRSTEFKGLGGYFRLVKGQLEASAFEIFNVIGNTERIIGYWNPKTKRLSQEVDDNNMTSEIDAYSISKEKLKQPIWPGDTTNQPKKLKIGVPSRFGFSEFTKVEWHPDHNDKPKISGFSIDLFLAVLDMLPFPLPYEFVPYVNQNRQSAGTYDELLYQIKLKNFDAVVGDTTIMANRSSYVDFTLPYSESGVSMVVSMKDNEKKNMWIFLKPLSWDLWLAIGAVSIFIGMGNKVVNNWSRFMLIIWAFMVLILTQSYTASLTSMLTVQQLKPEFVDVREINKNGYFVGYHEGSFVRELLVKQLNINESRLKPYTTPEEYHEALSKGSHNGGVAAIFDEIPYIKIFLSKYGSRYAMVGQIYKTDGFGFAFPHNSPLVSYISRAILNVTQDKDKMTTIMRKYFANYMRRWK</sequence>
<feature type="transmembrane region" description="Helical" evidence="11">
    <location>
        <begin position="662"/>
        <end position="685"/>
    </location>
</feature>
<evidence type="ECO:0000313" key="13">
    <source>
        <dbReference type="EMBL" id="SPD09104.1"/>
    </source>
</evidence>
<evidence type="ECO:0000256" key="10">
    <source>
        <dbReference type="ARBA" id="ARBA00023303"/>
    </source>
</evidence>
<evidence type="ECO:0000256" key="11">
    <source>
        <dbReference type="SAM" id="Phobius"/>
    </source>
</evidence>
<keyword evidence="5" id="KW-0406">Ion transport</keyword>
<evidence type="ECO:0000256" key="1">
    <source>
        <dbReference type="ARBA" id="ARBA00004141"/>
    </source>
</evidence>
<dbReference type="InterPro" id="IPR001320">
    <property type="entry name" value="Iontro_rcpt_C"/>
</dbReference>
<dbReference type="SMART" id="SM00079">
    <property type="entry name" value="PBPe"/>
    <property type="match status" value="1"/>
</dbReference>
<dbReference type="PANTHER" id="PTHR34836">
    <property type="entry name" value="OS06G0188250 PROTEIN"/>
    <property type="match status" value="1"/>
</dbReference>
<evidence type="ECO:0000256" key="4">
    <source>
        <dbReference type="ARBA" id="ARBA00022989"/>
    </source>
</evidence>
<reference evidence="13" key="1">
    <citation type="submission" date="2018-02" db="EMBL/GenBank/DDBJ databases">
        <authorList>
            <person name="Cohen D.B."/>
            <person name="Kent A.D."/>
        </authorList>
    </citation>
    <scope>NUCLEOTIDE SEQUENCE</scope>
</reference>
<dbReference type="Pfam" id="PF00060">
    <property type="entry name" value="Lig_chan"/>
    <property type="match status" value="1"/>
</dbReference>
<dbReference type="InterPro" id="IPR001828">
    <property type="entry name" value="ANF_lig-bd_rcpt"/>
</dbReference>
<dbReference type="FunFam" id="3.40.50.2300:FF:000081">
    <property type="entry name" value="Glutamate receptor"/>
    <property type="match status" value="1"/>
</dbReference>
<evidence type="ECO:0000256" key="5">
    <source>
        <dbReference type="ARBA" id="ARBA00023065"/>
    </source>
</evidence>
<dbReference type="CDD" id="cd19990">
    <property type="entry name" value="PBP1_GABAb_receptor_plant"/>
    <property type="match status" value="1"/>
</dbReference>
<dbReference type="CDD" id="cd13686">
    <property type="entry name" value="GluR_Plant"/>
    <property type="match status" value="1"/>
</dbReference>
<evidence type="ECO:0000259" key="12">
    <source>
        <dbReference type="SMART" id="SM00079"/>
    </source>
</evidence>
<protein>
    <recommendedName>
        <fullName evidence="12">Ionotropic glutamate receptor C-terminal domain-containing protein</fullName>
    </recommendedName>
</protein>
<evidence type="ECO:0000256" key="2">
    <source>
        <dbReference type="ARBA" id="ARBA00022448"/>
    </source>
</evidence>
<dbReference type="FunFam" id="3.40.190.10:FF:000291">
    <property type="entry name" value="Glutamate receptor"/>
    <property type="match status" value="1"/>
</dbReference>
<dbReference type="InterPro" id="IPR001638">
    <property type="entry name" value="Solute-binding_3/MltF_N"/>
</dbReference>
<evidence type="ECO:0000256" key="8">
    <source>
        <dbReference type="ARBA" id="ARBA00023180"/>
    </source>
</evidence>
<dbReference type="FunFam" id="3.40.190.10:FF:000195">
    <property type="entry name" value="Glutamate receptor 2.7"/>
    <property type="match status" value="1"/>
</dbReference>
<dbReference type="PANTHER" id="PTHR34836:SF7">
    <property type="entry name" value="RECEPTOR LIGAND BINDING REGION DOMAIN-CONTAINING PROTEIN"/>
    <property type="match status" value="1"/>
</dbReference>
<accession>A0A2N9HBZ2</accession>
<keyword evidence="7" id="KW-0675">Receptor</keyword>
<evidence type="ECO:0000256" key="7">
    <source>
        <dbReference type="ARBA" id="ARBA00023170"/>
    </source>
</evidence>
<comment type="subcellular location">
    <subcellularLocation>
        <location evidence="1">Membrane</location>
        <topology evidence="1">Multi-pass membrane protein</topology>
    </subcellularLocation>
</comment>
<keyword evidence="10" id="KW-0407">Ion channel</keyword>
<keyword evidence="4 11" id="KW-1133">Transmembrane helix</keyword>
<dbReference type="InterPro" id="IPR028082">
    <property type="entry name" value="Peripla_BP_I"/>
</dbReference>
<dbReference type="Gene3D" id="1.10.287.70">
    <property type="match status" value="1"/>
</dbReference>
<proteinExistence type="predicted"/>
<evidence type="ECO:0000256" key="9">
    <source>
        <dbReference type="ARBA" id="ARBA00023286"/>
    </source>
</evidence>
<dbReference type="Gene3D" id="3.40.50.2300">
    <property type="match status" value="2"/>
</dbReference>
<evidence type="ECO:0000256" key="6">
    <source>
        <dbReference type="ARBA" id="ARBA00023136"/>
    </source>
</evidence>
<feature type="transmembrane region" description="Helical" evidence="11">
    <location>
        <begin position="697"/>
        <end position="715"/>
    </location>
</feature>
<keyword evidence="3 11" id="KW-0812">Transmembrane</keyword>
<dbReference type="GO" id="GO:0015276">
    <property type="term" value="F:ligand-gated monoatomic ion channel activity"/>
    <property type="evidence" value="ECO:0007669"/>
    <property type="project" value="InterPro"/>
</dbReference>
<keyword evidence="6 11" id="KW-0472">Membrane</keyword>
<dbReference type="EMBL" id="OIVN01003146">
    <property type="protein sequence ID" value="SPD09104.1"/>
    <property type="molecule type" value="Genomic_DNA"/>
</dbReference>
<organism evidence="13">
    <name type="scientific">Fagus sylvatica</name>
    <name type="common">Beechnut</name>
    <dbReference type="NCBI Taxonomy" id="28930"/>
    <lineage>
        <taxon>Eukaryota</taxon>
        <taxon>Viridiplantae</taxon>
        <taxon>Streptophyta</taxon>
        <taxon>Embryophyta</taxon>
        <taxon>Tracheophyta</taxon>
        <taxon>Spermatophyta</taxon>
        <taxon>Magnoliopsida</taxon>
        <taxon>eudicotyledons</taxon>
        <taxon>Gunneridae</taxon>
        <taxon>Pentapetalae</taxon>
        <taxon>rosids</taxon>
        <taxon>fabids</taxon>
        <taxon>Fagales</taxon>
        <taxon>Fagaceae</taxon>
        <taxon>Fagus</taxon>
    </lineage>
</organism>
<dbReference type="InterPro" id="IPR015683">
    <property type="entry name" value="Ionotropic_Glu_rcpt"/>
</dbReference>
<evidence type="ECO:0000256" key="3">
    <source>
        <dbReference type="ARBA" id="ARBA00022692"/>
    </source>
</evidence>
<dbReference type="SUPFAM" id="SSF53822">
    <property type="entry name" value="Periplasmic binding protein-like I"/>
    <property type="match status" value="1"/>
</dbReference>
<keyword evidence="9" id="KW-1071">Ligand-gated ion channel</keyword>
<name>A0A2N9HBZ2_FAGSY</name>
<feature type="domain" description="Ionotropic glutamate receptor C-terminal" evidence="12">
    <location>
        <begin position="544"/>
        <end position="859"/>
    </location>
</feature>